<protein>
    <submittedName>
        <fullName evidence="1">Four helix bundle protein</fullName>
    </submittedName>
</protein>
<accession>A0ABX1RWT1</accession>
<sequence length="131" mass="15079">MATVKQFEDLEIWKLSRTLCDDINKIANNTQLRKDYKLYNQIDGSSGSVMDNIAEGFERNGNKEFIQFLSISKASCGETRSQLYRVLDRNYISKEVFNKLYDQTITLGKMIGGFINYLKKSDLKGSKYHLG</sequence>
<dbReference type="NCBIfam" id="TIGR02436">
    <property type="entry name" value="four helix bundle protein"/>
    <property type="match status" value="1"/>
</dbReference>
<dbReference type="InterPro" id="IPR036583">
    <property type="entry name" value="23S_rRNA_IVS_sf"/>
</dbReference>
<proteinExistence type="predicted"/>
<dbReference type="InterPro" id="IPR012657">
    <property type="entry name" value="23S_rRNA-intervening_sequence"/>
</dbReference>
<dbReference type="EMBL" id="JABBHF010000003">
    <property type="protein sequence ID" value="NMH86934.1"/>
    <property type="molecule type" value="Genomic_DNA"/>
</dbReference>
<dbReference type="RefSeq" id="WP_169670999.1">
    <property type="nucleotide sequence ID" value="NZ_JABBHF010000003.1"/>
</dbReference>
<evidence type="ECO:0000313" key="1">
    <source>
        <dbReference type="EMBL" id="NMH86934.1"/>
    </source>
</evidence>
<reference evidence="1 2" key="1">
    <citation type="submission" date="2020-04" db="EMBL/GenBank/DDBJ databases">
        <title>A Flavivirga sp. nov.</title>
        <authorList>
            <person name="Sun X."/>
        </authorList>
    </citation>
    <scope>NUCLEOTIDE SEQUENCE [LARGE SCALE GENOMIC DNA]</scope>
    <source>
        <strain evidence="1 2">Y03</strain>
    </source>
</reference>
<dbReference type="SUPFAM" id="SSF158446">
    <property type="entry name" value="IVS-encoded protein-like"/>
    <property type="match status" value="1"/>
</dbReference>
<dbReference type="PANTHER" id="PTHR38471">
    <property type="entry name" value="FOUR HELIX BUNDLE PROTEIN"/>
    <property type="match status" value="1"/>
</dbReference>
<keyword evidence="2" id="KW-1185">Reference proteome</keyword>
<comment type="caution">
    <text evidence="1">The sequence shown here is derived from an EMBL/GenBank/DDBJ whole genome shotgun (WGS) entry which is preliminary data.</text>
</comment>
<dbReference type="PANTHER" id="PTHR38471:SF2">
    <property type="entry name" value="FOUR HELIX BUNDLE PROTEIN"/>
    <property type="match status" value="1"/>
</dbReference>
<evidence type="ECO:0000313" key="2">
    <source>
        <dbReference type="Proteomes" id="UP000746690"/>
    </source>
</evidence>
<name>A0ABX1RWT1_9FLAO</name>
<dbReference type="Gene3D" id="1.20.1440.60">
    <property type="entry name" value="23S rRNA-intervening sequence"/>
    <property type="match status" value="1"/>
</dbReference>
<dbReference type="CDD" id="cd16377">
    <property type="entry name" value="23S_rRNA_IVP_like"/>
    <property type="match status" value="1"/>
</dbReference>
<organism evidence="1 2">
    <name type="scientific">Flavivirga algicola</name>
    <dbReference type="NCBI Taxonomy" id="2729136"/>
    <lineage>
        <taxon>Bacteria</taxon>
        <taxon>Pseudomonadati</taxon>
        <taxon>Bacteroidota</taxon>
        <taxon>Flavobacteriia</taxon>
        <taxon>Flavobacteriales</taxon>
        <taxon>Flavobacteriaceae</taxon>
        <taxon>Flavivirga</taxon>
    </lineage>
</organism>
<dbReference type="Pfam" id="PF05635">
    <property type="entry name" value="23S_rRNA_IVP"/>
    <property type="match status" value="1"/>
</dbReference>
<gene>
    <name evidence="1" type="ORF">HHX25_05415</name>
</gene>
<dbReference type="Proteomes" id="UP000746690">
    <property type="component" value="Unassembled WGS sequence"/>
</dbReference>